<keyword evidence="3" id="KW-1185">Reference proteome</keyword>
<proteinExistence type="predicted"/>
<dbReference type="VEuPathDB" id="AmoebaDB:ACA1_067800"/>
<organism evidence="2 3">
    <name type="scientific">Acanthamoeba castellanii (strain ATCC 30010 / Neff)</name>
    <dbReference type="NCBI Taxonomy" id="1257118"/>
    <lineage>
        <taxon>Eukaryota</taxon>
        <taxon>Amoebozoa</taxon>
        <taxon>Discosea</taxon>
        <taxon>Longamoebia</taxon>
        <taxon>Centramoebida</taxon>
        <taxon>Acanthamoebidae</taxon>
        <taxon>Acanthamoeba</taxon>
    </lineage>
</organism>
<feature type="transmembrane region" description="Helical" evidence="1">
    <location>
        <begin position="114"/>
        <end position="134"/>
    </location>
</feature>
<dbReference type="GeneID" id="14924170"/>
<feature type="transmembrane region" description="Helical" evidence="1">
    <location>
        <begin position="87"/>
        <end position="108"/>
    </location>
</feature>
<dbReference type="Proteomes" id="UP000011083">
    <property type="component" value="Unassembled WGS sequence"/>
</dbReference>
<dbReference type="EMBL" id="KB007857">
    <property type="protein sequence ID" value="ELR23196.1"/>
    <property type="molecule type" value="Genomic_DNA"/>
</dbReference>
<evidence type="ECO:0000313" key="3">
    <source>
        <dbReference type="Proteomes" id="UP000011083"/>
    </source>
</evidence>
<name>L8HFK1_ACACF</name>
<evidence type="ECO:0000313" key="2">
    <source>
        <dbReference type="EMBL" id="ELR23196.1"/>
    </source>
</evidence>
<accession>L8HFK1</accession>
<sequence>MNGIEGVLGQATAQGIVNAEQAAQLLRLFRDTALASPSVGPSFSMANVLHYGGGLMAIGSTSLLLHYGWKLFKGTPSAGNHIGGGGVGLLAVSGAYGALGLAATHYLVKNNEPVAAGVVGAFVVCLAPIATFGVQEMTGFLGLPSSSGSLEAPDYAKCVTP</sequence>
<evidence type="ECO:0000256" key="1">
    <source>
        <dbReference type="SAM" id="Phobius"/>
    </source>
</evidence>
<dbReference type="AlphaFoldDB" id="L8HFK1"/>
<keyword evidence="1" id="KW-0812">Transmembrane</keyword>
<keyword evidence="1" id="KW-1133">Transmembrane helix</keyword>
<dbReference type="RefSeq" id="XP_004352724.1">
    <property type="nucleotide sequence ID" value="XM_004352672.1"/>
</dbReference>
<dbReference type="KEGG" id="acan:ACA1_067800"/>
<keyword evidence="1" id="KW-0472">Membrane</keyword>
<gene>
    <name evidence="2" type="ORF">ACA1_067800</name>
</gene>
<protein>
    <submittedName>
        <fullName evidence="2">Uncharacterized protein</fullName>
    </submittedName>
</protein>
<reference evidence="2 3" key="1">
    <citation type="journal article" date="2013" name="Genome Biol.">
        <title>Genome of Acanthamoeba castellanii highlights extensive lateral gene transfer and early evolution of tyrosine kinase signaling.</title>
        <authorList>
            <person name="Clarke M."/>
            <person name="Lohan A.J."/>
            <person name="Liu B."/>
            <person name="Lagkouvardos I."/>
            <person name="Roy S."/>
            <person name="Zafar N."/>
            <person name="Bertelli C."/>
            <person name="Schilde C."/>
            <person name="Kianianmomeni A."/>
            <person name="Burglin T.R."/>
            <person name="Frech C."/>
            <person name="Turcotte B."/>
            <person name="Kopec K.O."/>
            <person name="Synnott J.M."/>
            <person name="Choo C."/>
            <person name="Paponov I."/>
            <person name="Finkler A."/>
            <person name="Soon Heng Tan C."/>
            <person name="Hutchins A.P."/>
            <person name="Weinmeier T."/>
            <person name="Rattei T."/>
            <person name="Chu J.S."/>
            <person name="Gimenez G."/>
            <person name="Irimia M."/>
            <person name="Rigden D.J."/>
            <person name="Fitzpatrick D.A."/>
            <person name="Lorenzo-Morales J."/>
            <person name="Bateman A."/>
            <person name="Chiu C.H."/>
            <person name="Tang P."/>
            <person name="Hegemann P."/>
            <person name="Fromm H."/>
            <person name="Raoult D."/>
            <person name="Greub G."/>
            <person name="Miranda-Saavedra D."/>
            <person name="Chen N."/>
            <person name="Nash P."/>
            <person name="Ginger M.L."/>
            <person name="Horn M."/>
            <person name="Schaap P."/>
            <person name="Caler L."/>
            <person name="Loftus B."/>
        </authorList>
    </citation>
    <scope>NUCLEOTIDE SEQUENCE [LARGE SCALE GENOMIC DNA]</scope>
    <source>
        <strain evidence="2 3">Neff</strain>
    </source>
</reference>
<feature type="transmembrane region" description="Helical" evidence="1">
    <location>
        <begin position="48"/>
        <end position="67"/>
    </location>
</feature>